<sequence length="499" mass="56733">TNIAFEEIALRLSSLILVNDLPKQRKENGELATLAEEALYYEVEEIEPEGETKPKEMLALDTAALNLGSVASTAPLKAYLEAKLEYISSKNRLLNDLDKKLAAMIVIWIVQLFLCELSVNQEASANNGNPSSVKVLELRNKLRQILQHSVLQQVLPGIKDILYGLFTSHGNEDELIFFTQLMQDYPRLVDHYMNKNQFSLALKILASSTGNGILEKHYQYASKLAETLPSPLVDAWIDRMGDRLDVNRVLPAVLLLPNREAIRYLEHVINQLRSTSQALHHRLISLYIEEKNETALIEYLKQQTSSSLLPAENPLFDLTPTPFKLEQQFVFADEQNVDYWQKHQPYDPGFALRMCRQNDCTDATIFLLQSLGMFEPALHIALDLDQISLAKEIASNTQCSTNTRKKLWIVIAKHLIKQSQDMSEVTELLKECSLLRLGDIMPYFRNFVTIDEFKEAICASLDSYNQRISELKSQSKHVMETSAKIKAQTSLLKARLVPI</sequence>
<dbReference type="PANTHER" id="PTHR23323">
    <property type="entry name" value="VACUOLAR PROTEIN SORTING-ASSOCIATED PROTEIN"/>
    <property type="match status" value="1"/>
</dbReference>
<comment type="subcellular location">
    <subcellularLocation>
        <location evidence="1">Late endosome membrane</location>
        <topology evidence="1">Peripheral membrane protein</topology>
        <orientation evidence="1">Cytoplasmic side</orientation>
    </subcellularLocation>
</comment>
<dbReference type="PANTHER" id="PTHR23323:SF26">
    <property type="entry name" value="VACUOLAR PROTEIN SORTING-ASSOCIATED PROTEIN 18 HOMOLOG"/>
    <property type="match status" value="1"/>
</dbReference>
<dbReference type="GO" id="GO:0006886">
    <property type="term" value="P:intracellular protein transport"/>
    <property type="evidence" value="ECO:0007669"/>
    <property type="project" value="UniProtKB-UniRule"/>
</dbReference>
<dbReference type="EMBL" id="JBJKFK010001366">
    <property type="protein sequence ID" value="KAL3313279.1"/>
    <property type="molecule type" value="Genomic_DNA"/>
</dbReference>
<keyword evidence="2" id="KW-0479">Metal-binding</keyword>
<gene>
    <name evidence="6" type="primary">VPS18_2</name>
    <name evidence="6" type="ORF">Ciccas_008120</name>
</gene>
<evidence type="ECO:0000313" key="7">
    <source>
        <dbReference type="Proteomes" id="UP001626550"/>
    </source>
</evidence>
<dbReference type="Proteomes" id="UP001626550">
    <property type="component" value="Unassembled WGS sequence"/>
</dbReference>
<keyword evidence="7" id="KW-1185">Reference proteome</keyword>
<evidence type="ECO:0000313" key="6">
    <source>
        <dbReference type="EMBL" id="KAL3313279.1"/>
    </source>
</evidence>
<dbReference type="PROSITE" id="PS50236">
    <property type="entry name" value="CHCR"/>
    <property type="match status" value="1"/>
</dbReference>
<feature type="repeat" description="CHCR" evidence="5">
    <location>
        <begin position="237"/>
        <end position="424"/>
    </location>
</feature>
<dbReference type="GO" id="GO:0031902">
    <property type="term" value="C:late endosome membrane"/>
    <property type="evidence" value="ECO:0007669"/>
    <property type="project" value="UniProtKB-SubCell"/>
</dbReference>
<organism evidence="6 7">
    <name type="scientific">Cichlidogyrus casuarinus</name>
    <dbReference type="NCBI Taxonomy" id="1844966"/>
    <lineage>
        <taxon>Eukaryota</taxon>
        <taxon>Metazoa</taxon>
        <taxon>Spiralia</taxon>
        <taxon>Lophotrochozoa</taxon>
        <taxon>Platyhelminthes</taxon>
        <taxon>Monogenea</taxon>
        <taxon>Monopisthocotylea</taxon>
        <taxon>Dactylogyridea</taxon>
        <taxon>Ancyrocephalidae</taxon>
        <taxon>Cichlidogyrus</taxon>
    </lineage>
</organism>
<accession>A0ABD2Q0Z7</accession>
<feature type="non-terminal residue" evidence="6">
    <location>
        <position position="1"/>
    </location>
</feature>
<keyword evidence="4" id="KW-0862">Zinc</keyword>
<protein>
    <submittedName>
        <fullName evidence="6">Vacuolar protein sorting-associated protein 18 like protein</fullName>
    </submittedName>
</protein>
<evidence type="ECO:0000256" key="3">
    <source>
        <dbReference type="ARBA" id="ARBA00022771"/>
    </source>
</evidence>
<reference evidence="6 7" key="1">
    <citation type="submission" date="2024-11" db="EMBL/GenBank/DDBJ databases">
        <title>Adaptive evolution of stress response genes in parasites aligns with host niche diversity.</title>
        <authorList>
            <person name="Hahn C."/>
            <person name="Resl P."/>
        </authorList>
    </citation>
    <scope>NUCLEOTIDE SEQUENCE [LARGE SCALE GENOMIC DNA]</scope>
    <source>
        <strain evidence="6">EGGRZ-B1_66</strain>
        <tissue evidence="6">Body</tissue>
    </source>
</reference>
<evidence type="ECO:0000256" key="5">
    <source>
        <dbReference type="PROSITE-ProRule" id="PRU01006"/>
    </source>
</evidence>
<evidence type="ECO:0000256" key="1">
    <source>
        <dbReference type="ARBA" id="ARBA00004492"/>
    </source>
</evidence>
<keyword evidence="3" id="KW-0863">Zinc-finger</keyword>
<dbReference type="InterPro" id="IPR000547">
    <property type="entry name" value="Clathrin_H-chain/VPS_repeat"/>
</dbReference>
<evidence type="ECO:0000256" key="4">
    <source>
        <dbReference type="ARBA" id="ARBA00022833"/>
    </source>
</evidence>
<name>A0ABD2Q0Z7_9PLAT</name>
<proteinExistence type="predicted"/>
<dbReference type="GO" id="GO:0008270">
    <property type="term" value="F:zinc ion binding"/>
    <property type="evidence" value="ECO:0007669"/>
    <property type="project" value="UniProtKB-KW"/>
</dbReference>
<comment type="caution">
    <text evidence="6">The sequence shown here is derived from an EMBL/GenBank/DDBJ whole genome shotgun (WGS) entry which is preliminary data.</text>
</comment>
<dbReference type="AlphaFoldDB" id="A0ABD2Q0Z7"/>
<evidence type="ECO:0000256" key="2">
    <source>
        <dbReference type="ARBA" id="ARBA00022723"/>
    </source>
</evidence>